<dbReference type="Pfam" id="PF12158">
    <property type="entry name" value="DUF3592"/>
    <property type="match status" value="1"/>
</dbReference>
<name>A0A8J2UDF3_9BACT</name>
<evidence type="ECO:0000313" key="2">
    <source>
        <dbReference type="EMBL" id="GGB01073.1"/>
    </source>
</evidence>
<proteinExistence type="predicted"/>
<dbReference type="Proteomes" id="UP000607559">
    <property type="component" value="Unassembled WGS sequence"/>
</dbReference>
<accession>A0A8J2UDF3</accession>
<evidence type="ECO:0000313" key="3">
    <source>
        <dbReference type="Proteomes" id="UP000607559"/>
    </source>
</evidence>
<reference evidence="2" key="1">
    <citation type="journal article" date="2014" name="Int. J. Syst. Evol. Microbiol.">
        <title>Complete genome sequence of Corynebacterium casei LMG S-19264T (=DSM 44701T), isolated from a smear-ripened cheese.</title>
        <authorList>
            <consortium name="US DOE Joint Genome Institute (JGI-PGF)"/>
            <person name="Walter F."/>
            <person name="Albersmeier A."/>
            <person name="Kalinowski J."/>
            <person name="Ruckert C."/>
        </authorList>
    </citation>
    <scope>NUCLEOTIDE SEQUENCE</scope>
    <source>
        <strain evidence="2">CGMCC 1.15448</strain>
    </source>
</reference>
<gene>
    <name evidence="2" type="ORF">GCM10011511_25500</name>
</gene>
<dbReference type="AlphaFoldDB" id="A0A8J2UDF3"/>
<keyword evidence="3" id="KW-1185">Reference proteome</keyword>
<dbReference type="EMBL" id="BMJC01000002">
    <property type="protein sequence ID" value="GGB01073.1"/>
    <property type="molecule type" value="Genomic_DNA"/>
</dbReference>
<comment type="caution">
    <text evidence="2">The sequence shown here is derived from an EMBL/GenBank/DDBJ whole genome shotgun (WGS) entry which is preliminary data.</text>
</comment>
<sequence>MTNRLYSPDSSYVALIYYIDNGAMGNSRSMANVLMVGDTLGSLNKGKLPCKDLPHNSCYFPDHWINSKTLQVTLEEISFVKAGLPFDSTAIKVNGIDCKVVPYDNSYERAPLIKHLSFSDDRKKILIVYQYTGDLNISAIKYGDKLPKYGNLVTIPAGNVDPIQYATWHGDDIGLYMKDARMYEPSDYINKGVAYKVDLADIGQTKIPSESVLYADPRIDNLLKEEGVSTKGVITESIWNMRDNKSAFNYEYEYRVAGQRFRSGFRIFRDFKAGAQYKEGDSVEVLYDPKEPLIHTDKISR</sequence>
<evidence type="ECO:0000259" key="1">
    <source>
        <dbReference type="Pfam" id="PF12158"/>
    </source>
</evidence>
<reference evidence="2" key="2">
    <citation type="submission" date="2020-09" db="EMBL/GenBank/DDBJ databases">
        <authorList>
            <person name="Sun Q."/>
            <person name="Zhou Y."/>
        </authorList>
    </citation>
    <scope>NUCLEOTIDE SEQUENCE</scope>
    <source>
        <strain evidence="2">CGMCC 1.15448</strain>
    </source>
</reference>
<dbReference type="InterPro" id="IPR021994">
    <property type="entry name" value="DUF3592"/>
</dbReference>
<organism evidence="2 3">
    <name type="scientific">Puia dinghuensis</name>
    <dbReference type="NCBI Taxonomy" id="1792502"/>
    <lineage>
        <taxon>Bacteria</taxon>
        <taxon>Pseudomonadati</taxon>
        <taxon>Bacteroidota</taxon>
        <taxon>Chitinophagia</taxon>
        <taxon>Chitinophagales</taxon>
        <taxon>Chitinophagaceae</taxon>
        <taxon>Puia</taxon>
    </lineage>
</organism>
<protein>
    <recommendedName>
        <fullName evidence="1">DUF3592 domain-containing protein</fullName>
    </recommendedName>
</protein>
<feature type="domain" description="DUF3592" evidence="1">
    <location>
        <begin position="230"/>
        <end position="292"/>
    </location>
</feature>